<comment type="subcellular location">
    <subcellularLocation>
        <location evidence="1">Cell membrane</location>
        <topology evidence="1">Multi-pass membrane protein</topology>
    </subcellularLocation>
</comment>
<dbReference type="Pfam" id="PF02687">
    <property type="entry name" value="FtsX"/>
    <property type="match status" value="1"/>
</dbReference>
<evidence type="ECO:0000256" key="7">
    <source>
        <dbReference type="SAM" id="Phobius"/>
    </source>
</evidence>
<evidence type="ECO:0000256" key="6">
    <source>
        <dbReference type="ARBA" id="ARBA00023136"/>
    </source>
</evidence>
<feature type="transmembrane region" description="Helical" evidence="7">
    <location>
        <begin position="368"/>
        <end position="392"/>
    </location>
</feature>
<comment type="similarity">
    <text evidence="2">Belongs to the ABC-4 integral membrane protein family. LolC/E subfamily.</text>
</comment>
<keyword evidence="6 7" id="KW-0472">Membrane</keyword>
<keyword evidence="3" id="KW-1003">Cell membrane</keyword>
<dbReference type="InterPro" id="IPR051447">
    <property type="entry name" value="Lipoprotein-release_system"/>
</dbReference>
<sequence>MTTTIAWRYFKSKKSTNAINIIAWISMTAIAIVTAALVIVLSVFNGFEDMVKTMYDDFYADIKIEPAKGKTINNTIILSNQLKQIKAIVNSESIVEERAIIIDEEDKSIISLKGVNPTYEHSSKINQYIYKGSFNVGTLNTPNIILGGGIEHSLQINVGQTITPLAIYLPNRFSKNPNNPMDAMISGNAFPIGSFSIQQEFDNKYAFTNKDFLSNLLSYDSNQCSYIEVFAAKNTNLNALKKEISSKIGQDFNVLTRYEQNQNLFSAMQTEKLIIFAVAGLILIIAAFNIISSLTMTVLEKQQDIAVMQSLGFTNSAITTIFLKLGVILAGLGGLIGFVLGSLVCIIQQKFHLIKLGGNSFLIDYFPVSMRVSDIIIVLAIIITVAFISGWLPSRRAAKSFYSLKS</sequence>
<name>A0ABT4ULU1_9BACT</name>
<feature type="transmembrane region" description="Helical" evidence="7">
    <location>
        <begin position="273"/>
        <end position="291"/>
    </location>
</feature>
<keyword evidence="5 7" id="KW-1133">Transmembrane helix</keyword>
<proteinExistence type="inferred from homology"/>
<dbReference type="PANTHER" id="PTHR30489:SF0">
    <property type="entry name" value="LIPOPROTEIN-RELEASING SYSTEM TRANSMEMBRANE PROTEIN LOLE"/>
    <property type="match status" value="1"/>
</dbReference>
<dbReference type="RefSeq" id="WP_407032145.1">
    <property type="nucleotide sequence ID" value="NZ_JAQGEF010000017.1"/>
</dbReference>
<keyword evidence="4 7" id="KW-0812">Transmembrane</keyword>
<evidence type="ECO:0000259" key="9">
    <source>
        <dbReference type="Pfam" id="PF12704"/>
    </source>
</evidence>
<evidence type="ECO:0000256" key="1">
    <source>
        <dbReference type="ARBA" id="ARBA00004651"/>
    </source>
</evidence>
<evidence type="ECO:0000256" key="2">
    <source>
        <dbReference type="ARBA" id="ARBA00005236"/>
    </source>
</evidence>
<evidence type="ECO:0000313" key="11">
    <source>
        <dbReference type="Proteomes" id="UP001210231"/>
    </source>
</evidence>
<reference evidence="10 11" key="1">
    <citation type="submission" date="2022-12" db="EMBL/GenBank/DDBJ databases">
        <title>Chitinophagaceae gen. sp. nov., a new member of the family Chitinophagaceae, isolated from soil in a chemical factory.</title>
        <authorList>
            <person name="Ke Z."/>
        </authorList>
    </citation>
    <scope>NUCLEOTIDE SEQUENCE [LARGE SCALE GENOMIC DNA]</scope>
    <source>
        <strain evidence="10 11">LY-5</strain>
    </source>
</reference>
<comment type="caution">
    <text evidence="10">The sequence shown here is derived from an EMBL/GenBank/DDBJ whole genome shotgun (WGS) entry which is preliminary data.</text>
</comment>
<dbReference type="InterPro" id="IPR003838">
    <property type="entry name" value="ABC3_permease_C"/>
</dbReference>
<protein>
    <submittedName>
        <fullName evidence="10">FtsX-like permease family protein</fullName>
    </submittedName>
</protein>
<evidence type="ECO:0000313" key="10">
    <source>
        <dbReference type="EMBL" id="MDA3615817.1"/>
    </source>
</evidence>
<evidence type="ECO:0000256" key="4">
    <source>
        <dbReference type="ARBA" id="ARBA00022692"/>
    </source>
</evidence>
<evidence type="ECO:0000256" key="5">
    <source>
        <dbReference type="ARBA" id="ARBA00022989"/>
    </source>
</evidence>
<organism evidence="10 11">
    <name type="scientific">Polluticaenibacter yanchengensis</name>
    <dbReference type="NCBI Taxonomy" id="3014562"/>
    <lineage>
        <taxon>Bacteria</taxon>
        <taxon>Pseudomonadati</taxon>
        <taxon>Bacteroidota</taxon>
        <taxon>Chitinophagia</taxon>
        <taxon>Chitinophagales</taxon>
        <taxon>Chitinophagaceae</taxon>
        <taxon>Polluticaenibacter</taxon>
    </lineage>
</organism>
<gene>
    <name evidence="10" type="ORF">O3P16_13440</name>
</gene>
<dbReference type="InterPro" id="IPR025857">
    <property type="entry name" value="MacB_PCD"/>
</dbReference>
<dbReference type="PANTHER" id="PTHR30489">
    <property type="entry name" value="LIPOPROTEIN-RELEASING SYSTEM TRANSMEMBRANE PROTEIN LOLE"/>
    <property type="match status" value="1"/>
</dbReference>
<feature type="domain" description="MacB-like periplasmic core" evidence="9">
    <location>
        <begin position="24"/>
        <end position="244"/>
    </location>
</feature>
<evidence type="ECO:0000256" key="3">
    <source>
        <dbReference type="ARBA" id="ARBA00022475"/>
    </source>
</evidence>
<keyword evidence="11" id="KW-1185">Reference proteome</keyword>
<feature type="domain" description="ABC3 transporter permease C-terminal" evidence="8">
    <location>
        <begin position="277"/>
        <end position="399"/>
    </location>
</feature>
<dbReference type="Pfam" id="PF12704">
    <property type="entry name" value="MacB_PCD"/>
    <property type="match status" value="1"/>
</dbReference>
<dbReference type="EMBL" id="JAQGEF010000017">
    <property type="protein sequence ID" value="MDA3615817.1"/>
    <property type="molecule type" value="Genomic_DNA"/>
</dbReference>
<dbReference type="Proteomes" id="UP001210231">
    <property type="component" value="Unassembled WGS sequence"/>
</dbReference>
<evidence type="ECO:0000259" key="8">
    <source>
        <dbReference type="Pfam" id="PF02687"/>
    </source>
</evidence>
<feature type="transmembrane region" description="Helical" evidence="7">
    <location>
        <begin position="321"/>
        <end position="347"/>
    </location>
</feature>
<feature type="transmembrane region" description="Helical" evidence="7">
    <location>
        <begin position="21"/>
        <end position="44"/>
    </location>
</feature>
<accession>A0ABT4ULU1</accession>